<keyword evidence="4" id="KW-1185">Reference proteome</keyword>
<dbReference type="AlphaFoldDB" id="A0A8H4UAA8"/>
<gene>
    <name evidence="3" type="ORF">FSARC_944</name>
</gene>
<organism evidence="3 4">
    <name type="scientific">Fusarium sarcochroum</name>
    <dbReference type="NCBI Taxonomy" id="1208366"/>
    <lineage>
        <taxon>Eukaryota</taxon>
        <taxon>Fungi</taxon>
        <taxon>Dikarya</taxon>
        <taxon>Ascomycota</taxon>
        <taxon>Pezizomycotina</taxon>
        <taxon>Sordariomycetes</taxon>
        <taxon>Hypocreomycetidae</taxon>
        <taxon>Hypocreales</taxon>
        <taxon>Nectriaceae</taxon>
        <taxon>Fusarium</taxon>
        <taxon>Fusarium lateritium species complex</taxon>
    </lineage>
</organism>
<dbReference type="Proteomes" id="UP000622797">
    <property type="component" value="Unassembled WGS sequence"/>
</dbReference>
<proteinExistence type="inferred from homology"/>
<feature type="region of interest" description="Disordered" evidence="2">
    <location>
        <begin position="1"/>
        <end position="67"/>
    </location>
</feature>
<protein>
    <recommendedName>
        <fullName evidence="5">Secondary metabolism regulator LAE1</fullName>
    </recommendedName>
</protein>
<reference evidence="3" key="1">
    <citation type="journal article" date="2020" name="BMC Genomics">
        <title>Correction to: Identification and distribution of gene clusters required for synthesis of sphingolipid metabolism inhibitors in diverse species of the filamentous fungus Fusarium.</title>
        <authorList>
            <person name="Kim H.S."/>
            <person name="Lohmar J.M."/>
            <person name="Busman M."/>
            <person name="Brown D.W."/>
            <person name="Naumann T.A."/>
            <person name="Divon H.H."/>
            <person name="Lysoe E."/>
            <person name="Uhlig S."/>
            <person name="Proctor R.H."/>
        </authorList>
    </citation>
    <scope>NUCLEOTIDE SEQUENCE</scope>
    <source>
        <strain evidence="3">NRRL 20472</strain>
    </source>
</reference>
<comment type="caution">
    <text evidence="3">The sequence shown here is derived from an EMBL/GenBank/DDBJ whole genome shotgun (WGS) entry which is preliminary data.</text>
</comment>
<dbReference type="OrthoDB" id="2013972at2759"/>
<accession>A0A8H4UAA8</accession>
<name>A0A8H4UAA8_9HYPO</name>
<evidence type="ECO:0000256" key="1">
    <source>
        <dbReference type="ARBA" id="ARBA00038158"/>
    </source>
</evidence>
<sequence>MGDPVQIRDNGQIARHPSEGSTKQDSPRHQEGPDPNTIEAESDRDDDGTDDGDSARGDDAASSTASLSSSILAYRSAHGRTFHSERHDAGYFAPNDEQQKESMDLSHHYLTLLLDDKLYLSPLPEKIDRVLDVGTGTGIWAIDFADEFPDVEVIGTDLSPIQPNWVPPNVKFEIDDATKEWTWPDNYVDFIHMRHLIGAIPDWTELMHQAFRCCTPGGYLEWGEINPTICSDDATTDSFSAIQEWNELFRKGSEVAQRGFCEVENDLQLLPAAGFVDVKHVDYKVPIGSWAKDRRLRQVGEFLRETIENDLEGYTTVLWHDILQWPDHQHQLFLMGMRNFFKDKRIHGYVRVRYIYGRKPGLSEEGEI</sequence>
<dbReference type="SUPFAM" id="SSF53335">
    <property type="entry name" value="S-adenosyl-L-methionine-dependent methyltransferases"/>
    <property type="match status" value="1"/>
</dbReference>
<dbReference type="InterPro" id="IPR029063">
    <property type="entry name" value="SAM-dependent_MTases_sf"/>
</dbReference>
<evidence type="ECO:0000313" key="4">
    <source>
        <dbReference type="Proteomes" id="UP000622797"/>
    </source>
</evidence>
<dbReference type="EMBL" id="JABEXW010000055">
    <property type="protein sequence ID" value="KAF4972520.1"/>
    <property type="molecule type" value="Genomic_DNA"/>
</dbReference>
<dbReference type="GO" id="GO:0008168">
    <property type="term" value="F:methyltransferase activity"/>
    <property type="evidence" value="ECO:0007669"/>
    <property type="project" value="TreeGrafter"/>
</dbReference>
<evidence type="ECO:0000256" key="2">
    <source>
        <dbReference type="SAM" id="MobiDB-lite"/>
    </source>
</evidence>
<dbReference type="CDD" id="cd02440">
    <property type="entry name" value="AdoMet_MTases"/>
    <property type="match status" value="1"/>
</dbReference>
<dbReference type="Pfam" id="PF13489">
    <property type="entry name" value="Methyltransf_23"/>
    <property type="match status" value="1"/>
</dbReference>
<reference evidence="3" key="2">
    <citation type="submission" date="2020-05" db="EMBL/GenBank/DDBJ databases">
        <authorList>
            <person name="Kim H.-S."/>
            <person name="Proctor R.H."/>
            <person name="Brown D.W."/>
        </authorList>
    </citation>
    <scope>NUCLEOTIDE SEQUENCE</scope>
    <source>
        <strain evidence="3">NRRL 20472</strain>
    </source>
</reference>
<feature type="compositionally biased region" description="Acidic residues" evidence="2">
    <location>
        <begin position="40"/>
        <end position="52"/>
    </location>
</feature>
<dbReference type="PANTHER" id="PTHR43591:SF10">
    <property type="entry name" value="ABC TRANSMEMBRANE TYPE-1 DOMAIN-CONTAINING PROTEIN-RELATED"/>
    <property type="match status" value="1"/>
</dbReference>
<evidence type="ECO:0008006" key="5">
    <source>
        <dbReference type="Google" id="ProtNLM"/>
    </source>
</evidence>
<dbReference type="Gene3D" id="3.40.50.150">
    <property type="entry name" value="Vaccinia Virus protein VP39"/>
    <property type="match status" value="1"/>
</dbReference>
<comment type="similarity">
    <text evidence="1">Belongs to the methyltransferase superfamily. LaeA methyltransferase family.</text>
</comment>
<evidence type="ECO:0000313" key="3">
    <source>
        <dbReference type="EMBL" id="KAF4972520.1"/>
    </source>
</evidence>
<dbReference type="PANTHER" id="PTHR43591">
    <property type="entry name" value="METHYLTRANSFERASE"/>
    <property type="match status" value="1"/>
</dbReference>